<evidence type="ECO:0000259" key="1">
    <source>
        <dbReference type="Pfam" id="PF01872"/>
    </source>
</evidence>
<dbReference type="SUPFAM" id="SSF53597">
    <property type="entry name" value="Dihydrofolate reductase-like"/>
    <property type="match status" value="1"/>
</dbReference>
<dbReference type="AlphaFoldDB" id="A0A3N4H7R3"/>
<gene>
    <name evidence="2" type="ORF">EF294_10640</name>
</gene>
<dbReference type="PANTHER" id="PTHR38011:SF11">
    <property type="entry name" value="2,5-DIAMINO-6-RIBOSYLAMINO-4(3H)-PYRIMIDINONE 5'-PHOSPHATE REDUCTASE"/>
    <property type="match status" value="1"/>
</dbReference>
<reference evidence="2 3" key="1">
    <citation type="submission" date="2018-11" db="EMBL/GenBank/DDBJ databases">
        <title>Draft genome sequence of Gordonia sp. RS15-1S isolated from rice stems.</title>
        <authorList>
            <person name="Muangham S."/>
        </authorList>
    </citation>
    <scope>NUCLEOTIDE SEQUENCE [LARGE SCALE GENOMIC DNA]</scope>
    <source>
        <strain evidence="2 3">RS15-1S</strain>
    </source>
</reference>
<keyword evidence="3" id="KW-1185">Reference proteome</keyword>
<evidence type="ECO:0000313" key="3">
    <source>
        <dbReference type="Proteomes" id="UP000267536"/>
    </source>
</evidence>
<dbReference type="RefSeq" id="WP_123929623.1">
    <property type="nucleotide sequence ID" value="NZ_JBPSDP010000006.1"/>
</dbReference>
<comment type="caution">
    <text evidence="2">The sequence shown here is derived from an EMBL/GenBank/DDBJ whole genome shotgun (WGS) entry which is preliminary data.</text>
</comment>
<evidence type="ECO:0000313" key="2">
    <source>
        <dbReference type="EMBL" id="RPA61224.1"/>
    </source>
</evidence>
<dbReference type="GO" id="GO:0008703">
    <property type="term" value="F:5-amino-6-(5-phosphoribosylamino)uracil reductase activity"/>
    <property type="evidence" value="ECO:0007669"/>
    <property type="project" value="InterPro"/>
</dbReference>
<protein>
    <submittedName>
        <fullName evidence="2">Deaminase</fullName>
    </submittedName>
</protein>
<dbReference type="EMBL" id="RKMH01000007">
    <property type="protein sequence ID" value="RPA61224.1"/>
    <property type="molecule type" value="Genomic_DNA"/>
</dbReference>
<accession>A0A3N4H7R3</accession>
<dbReference type="InterPro" id="IPR002734">
    <property type="entry name" value="RibDG_C"/>
</dbReference>
<dbReference type="GO" id="GO:0009231">
    <property type="term" value="P:riboflavin biosynthetic process"/>
    <property type="evidence" value="ECO:0007669"/>
    <property type="project" value="InterPro"/>
</dbReference>
<sequence length="186" mass="19972">MGKIHVHEFVSLDGRFEDPAFTAPYGFTDAMGATLGEIMSSSTAILLGHNTFDMFAPAWSTRTADDDPGAPFFNDTPKYVVSSTLTDAEAQEAWRNSSAFGPYSARNVADLKARTDGGIYISGSGQLVRALLADGLVDELHLLVYPVVLGTGARLFDDLGDTRLRVVGHDVFDNGVVHLSYGPEAQ</sequence>
<dbReference type="InterPro" id="IPR050765">
    <property type="entry name" value="Riboflavin_Biosynth_HTPR"/>
</dbReference>
<name>A0A3N4H7R3_9ACTN</name>
<feature type="domain" description="Bacterial bifunctional deaminase-reductase C-terminal" evidence="1">
    <location>
        <begin position="4"/>
        <end position="177"/>
    </location>
</feature>
<dbReference type="Proteomes" id="UP000267536">
    <property type="component" value="Unassembled WGS sequence"/>
</dbReference>
<dbReference type="PANTHER" id="PTHR38011">
    <property type="entry name" value="DIHYDROFOLATE REDUCTASE FAMILY PROTEIN (AFU_ORTHOLOGUE AFUA_8G06820)"/>
    <property type="match status" value="1"/>
</dbReference>
<dbReference type="OrthoDB" id="7342392at2"/>
<organism evidence="2 3">
    <name type="scientific">Gordonia oryzae</name>
    <dbReference type="NCBI Taxonomy" id="2487349"/>
    <lineage>
        <taxon>Bacteria</taxon>
        <taxon>Bacillati</taxon>
        <taxon>Actinomycetota</taxon>
        <taxon>Actinomycetes</taxon>
        <taxon>Mycobacteriales</taxon>
        <taxon>Gordoniaceae</taxon>
        <taxon>Gordonia</taxon>
    </lineage>
</organism>
<dbReference type="InterPro" id="IPR024072">
    <property type="entry name" value="DHFR-like_dom_sf"/>
</dbReference>
<dbReference type="Gene3D" id="3.40.430.10">
    <property type="entry name" value="Dihydrofolate Reductase, subunit A"/>
    <property type="match status" value="1"/>
</dbReference>
<proteinExistence type="predicted"/>
<dbReference type="Pfam" id="PF01872">
    <property type="entry name" value="RibD_C"/>
    <property type="match status" value="1"/>
</dbReference>